<evidence type="ECO:0000313" key="2">
    <source>
        <dbReference type="EMBL" id="SVE02731.1"/>
    </source>
</evidence>
<feature type="transmembrane region" description="Helical" evidence="1">
    <location>
        <begin position="21"/>
        <end position="42"/>
    </location>
</feature>
<protein>
    <submittedName>
        <fullName evidence="2">Uncharacterized protein</fullName>
    </submittedName>
</protein>
<name>A0A383A548_9ZZZZ</name>
<evidence type="ECO:0000256" key="1">
    <source>
        <dbReference type="SAM" id="Phobius"/>
    </source>
</evidence>
<keyword evidence="1" id="KW-1133">Transmembrane helix</keyword>
<dbReference type="AlphaFoldDB" id="A0A383A548"/>
<keyword evidence="1" id="KW-0472">Membrane</keyword>
<feature type="non-terminal residue" evidence="2">
    <location>
        <position position="1"/>
    </location>
</feature>
<dbReference type="EMBL" id="UINC01189167">
    <property type="protein sequence ID" value="SVE02731.1"/>
    <property type="molecule type" value="Genomic_DNA"/>
</dbReference>
<proteinExistence type="predicted"/>
<keyword evidence="1" id="KW-0812">Transmembrane</keyword>
<reference evidence="2" key="1">
    <citation type="submission" date="2018-05" db="EMBL/GenBank/DDBJ databases">
        <authorList>
            <person name="Lanie J.A."/>
            <person name="Ng W.-L."/>
            <person name="Kazmierczak K.M."/>
            <person name="Andrzejewski T.M."/>
            <person name="Davidsen T.M."/>
            <person name="Wayne K.J."/>
            <person name="Tettelin H."/>
            <person name="Glass J.I."/>
            <person name="Rusch D."/>
            <person name="Podicherti R."/>
            <person name="Tsui H.-C.T."/>
            <person name="Winkler M.E."/>
        </authorList>
    </citation>
    <scope>NUCLEOTIDE SEQUENCE</scope>
</reference>
<accession>A0A383A548</accession>
<gene>
    <name evidence="2" type="ORF">METZ01_LOCUS455585</name>
</gene>
<sequence length="51" mass="5846">SLTHSSLRSELRILRILSESSLFLIPLLFLNGLQTYLVFLNIPEVNLVFSK</sequence>
<organism evidence="2">
    <name type="scientific">marine metagenome</name>
    <dbReference type="NCBI Taxonomy" id="408172"/>
    <lineage>
        <taxon>unclassified sequences</taxon>
        <taxon>metagenomes</taxon>
        <taxon>ecological metagenomes</taxon>
    </lineage>
</organism>